<sequence>MSASAENRAKVAAATSDPANPVDADVIMETEQEKQKREEKQDAIRAAFEVLNASEDVTKFLMEDQTVRFAKMLGEPPG</sequence>
<dbReference type="VEuPathDB" id="CryptoDB:Cvel_6190"/>
<dbReference type="EMBL" id="CDMZ01002213">
    <property type="protein sequence ID" value="CEM41326.1"/>
    <property type="molecule type" value="Genomic_DNA"/>
</dbReference>
<protein>
    <submittedName>
        <fullName evidence="2">Uncharacterized protein</fullName>
    </submittedName>
</protein>
<accession>A0A0G4HBF3</accession>
<reference evidence="2" key="1">
    <citation type="submission" date="2014-11" db="EMBL/GenBank/DDBJ databases">
        <authorList>
            <person name="Otto D Thomas"/>
            <person name="Naeem Raeece"/>
        </authorList>
    </citation>
    <scope>NUCLEOTIDE SEQUENCE</scope>
</reference>
<dbReference type="AlphaFoldDB" id="A0A0G4HBF3"/>
<proteinExistence type="predicted"/>
<gene>
    <name evidence="2" type="ORF">Cvel_6190</name>
</gene>
<name>A0A0G4HBF3_9ALVE</name>
<evidence type="ECO:0000256" key="1">
    <source>
        <dbReference type="SAM" id="MobiDB-lite"/>
    </source>
</evidence>
<evidence type="ECO:0000313" key="2">
    <source>
        <dbReference type="EMBL" id="CEM41326.1"/>
    </source>
</evidence>
<feature type="region of interest" description="Disordered" evidence="1">
    <location>
        <begin position="1"/>
        <end position="24"/>
    </location>
</feature>
<organism evidence="2">
    <name type="scientific">Chromera velia CCMP2878</name>
    <dbReference type="NCBI Taxonomy" id="1169474"/>
    <lineage>
        <taxon>Eukaryota</taxon>
        <taxon>Sar</taxon>
        <taxon>Alveolata</taxon>
        <taxon>Colpodellida</taxon>
        <taxon>Chromeraceae</taxon>
        <taxon>Chromera</taxon>
    </lineage>
</organism>